<evidence type="ECO:0000313" key="2">
    <source>
        <dbReference type="EMBL" id="KFD46896.1"/>
    </source>
</evidence>
<evidence type="ECO:0000256" key="1">
    <source>
        <dbReference type="SAM" id="SignalP"/>
    </source>
</evidence>
<protein>
    <submittedName>
        <fullName evidence="3">Uncharacterized protein</fullName>
    </submittedName>
</protein>
<organism evidence="3">
    <name type="scientific">Trichuris suis</name>
    <name type="common">pig whipworm</name>
    <dbReference type="NCBI Taxonomy" id="68888"/>
    <lineage>
        <taxon>Eukaryota</taxon>
        <taxon>Metazoa</taxon>
        <taxon>Ecdysozoa</taxon>
        <taxon>Nematoda</taxon>
        <taxon>Enoplea</taxon>
        <taxon>Dorylaimia</taxon>
        <taxon>Trichinellida</taxon>
        <taxon>Trichuridae</taxon>
        <taxon>Trichuris</taxon>
    </lineage>
</organism>
<dbReference type="AlphaFoldDB" id="A0A085MUP9"/>
<keyword evidence="4" id="KW-1185">Reference proteome</keyword>
<dbReference type="EMBL" id="KL367642">
    <property type="protein sequence ID" value="KFD60945.1"/>
    <property type="molecule type" value="Genomic_DNA"/>
</dbReference>
<sequence>MVLLCLLTLSLLVQSAIQDSQKWKGERNTFKDTMTDLFAKRLTPIQILDSHFTEFVLCRRNDSNPYGLSNLRLKVSCPAGQL</sequence>
<dbReference type="Proteomes" id="UP000030764">
    <property type="component" value="Unassembled WGS sequence"/>
</dbReference>
<dbReference type="EMBL" id="KL363348">
    <property type="protein sequence ID" value="KFD46896.1"/>
    <property type="molecule type" value="Genomic_DNA"/>
</dbReference>
<keyword evidence="1" id="KW-0732">Signal</keyword>
<gene>
    <name evidence="2" type="ORF">M513_12218</name>
    <name evidence="3" type="ORF">M514_12218</name>
</gene>
<reference evidence="3 4" key="1">
    <citation type="journal article" date="2014" name="Nat. Genet.">
        <title>Genome and transcriptome of the porcine whipworm Trichuris suis.</title>
        <authorList>
            <person name="Jex A.R."/>
            <person name="Nejsum P."/>
            <person name="Schwarz E.M."/>
            <person name="Hu L."/>
            <person name="Young N.D."/>
            <person name="Hall R.S."/>
            <person name="Korhonen P.K."/>
            <person name="Liao S."/>
            <person name="Thamsborg S."/>
            <person name="Xia J."/>
            <person name="Xu P."/>
            <person name="Wang S."/>
            <person name="Scheerlinck J.P."/>
            <person name="Hofmann A."/>
            <person name="Sternberg P.W."/>
            <person name="Wang J."/>
            <person name="Gasser R.B."/>
        </authorList>
    </citation>
    <scope>NUCLEOTIDE SEQUENCE [LARGE SCALE GENOMIC DNA]</scope>
    <source>
        <strain evidence="3">DCEP-RM93F</strain>
        <strain evidence="2">DCEP-RM93M</strain>
    </source>
</reference>
<evidence type="ECO:0000313" key="4">
    <source>
        <dbReference type="Proteomes" id="UP000030764"/>
    </source>
</evidence>
<feature type="chain" id="PRO_5007379364" evidence="1">
    <location>
        <begin position="19"/>
        <end position="82"/>
    </location>
</feature>
<evidence type="ECO:0000313" key="3">
    <source>
        <dbReference type="EMBL" id="KFD60945.1"/>
    </source>
</evidence>
<feature type="signal peptide" evidence="1">
    <location>
        <begin position="1"/>
        <end position="18"/>
    </location>
</feature>
<proteinExistence type="predicted"/>
<accession>A0A085MUP9</accession>
<feature type="non-terminal residue" evidence="3">
    <location>
        <position position="82"/>
    </location>
</feature>
<name>A0A085MUP9_9BILA</name>
<dbReference type="Proteomes" id="UP000030758">
    <property type="component" value="Unassembled WGS sequence"/>
</dbReference>